<comment type="caution">
    <text evidence="1">The sequence shown here is derived from an EMBL/GenBank/DDBJ whole genome shotgun (WGS) entry which is preliminary data.</text>
</comment>
<organism evidence="1">
    <name type="scientific">marine sediment metagenome</name>
    <dbReference type="NCBI Taxonomy" id="412755"/>
    <lineage>
        <taxon>unclassified sequences</taxon>
        <taxon>metagenomes</taxon>
        <taxon>ecological metagenomes</taxon>
    </lineage>
</organism>
<name>A0A0F9TU57_9ZZZZ</name>
<reference evidence="1" key="1">
    <citation type="journal article" date="2015" name="Nature">
        <title>Complex archaea that bridge the gap between prokaryotes and eukaryotes.</title>
        <authorList>
            <person name="Spang A."/>
            <person name="Saw J.H."/>
            <person name="Jorgensen S.L."/>
            <person name="Zaremba-Niedzwiedzka K."/>
            <person name="Martijn J."/>
            <person name="Lind A.E."/>
            <person name="van Eijk R."/>
            <person name="Schleper C."/>
            <person name="Guy L."/>
            <person name="Ettema T.J."/>
        </authorList>
    </citation>
    <scope>NUCLEOTIDE SEQUENCE</scope>
</reference>
<dbReference type="AlphaFoldDB" id="A0A0F9TU57"/>
<protein>
    <submittedName>
        <fullName evidence="1">Uncharacterized protein</fullName>
    </submittedName>
</protein>
<evidence type="ECO:0000313" key="1">
    <source>
        <dbReference type="EMBL" id="KKN52661.1"/>
    </source>
</evidence>
<gene>
    <name evidence="1" type="ORF">LCGC14_0610550</name>
</gene>
<dbReference type="EMBL" id="LAZR01001010">
    <property type="protein sequence ID" value="KKN52661.1"/>
    <property type="molecule type" value="Genomic_DNA"/>
</dbReference>
<proteinExistence type="predicted"/>
<accession>A0A0F9TU57</accession>
<sequence length="73" mass="8602">MTKTVEQVLERVDAKQRNRISGFKARVTFLDRMLVIATRQRRLHSMNVLKAKLADTTKALKRAEYLYKHTGWL</sequence>